<feature type="compositionally biased region" description="Low complexity" evidence="1">
    <location>
        <begin position="202"/>
        <end position="211"/>
    </location>
</feature>
<protein>
    <submittedName>
        <fullName evidence="3">Uncharacterized protein</fullName>
    </submittedName>
</protein>
<dbReference type="WBParaSite" id="PDA_v2.g28111.t1">
    <property type="protein sequence ID" value="PDA_v2.g28111.t1"/>
    <property type="gene ID" value="PDA_v2.g28111"/>
</dbReference>
<reference evidence="3" key="1">
    <citation type="submission" date="2022-11" db="UniProtKB">
        <authorList>
            <consortium name="WormBaseParasite"/>
        </authorList>
    </citation>
    <scope>IDENTIFICATION</scope>
</reference>
<feature type="compositionally biased region" description="Basic and acidic residues" evidence="1">
    <location>
        <begin position="121"/>
        <end position="132"/>
    </location>
</feature>
<feature type="region of interest" description="Disordered" evidence="1">
    <location>
        <begin position="111"/>
        <end position="217"/>
    </location>
</feature>
<organism evidence="2 3">
    <name type="scientific">Panagrolaimus davidi</name>
    <dbReference type="NCBI Taxonomy" id="227884"/>
    <lineage>
        <taxon>Eukaryota</taxon>
        <taxon>Metazoa</taxon>
        <taxon>Ecdysozoa</taxon>
        <taxon>Nematoda</taxon>
        <taxon>Chromadorea</taxon>
        <taxon>Rhabditida</taxon>
        <taxon>Tylenchina</taxon>
        <taxon>Panagrolaimomorpha</taxon>
        <taxon>Panagrolaimoidea</taxon>
        <taxon>Panagrolaimidae</taxon>
        <taxon>Panagrolaimus</taxon>
    </lineage>
</organism>
<evidence type="ECO:0000313" key="2">
    <source>
        <dbReference type="Proteomes" id="UP000887578"/>
    </source>
</evidence>
<feature type="compositionally biased region" description="Polar residues" evidence="1">
    <location>
        <begin position="189"/>
        <end position="201"/>
    </location>
</feature>
<accession>A0A914QFA3</accession>
<dbReference type="AlphaFoldDB" id="A0A914QFA3"/>
<evidence type="ECO:0000313" key="3">
    <source>
        <dbReference type="WBParaSite" id="PDA_v2.g28111.t1"/>
    </source>
</evidence>
<keyword evidence="2" id="KW-1185">Reference proteome</keyword>
<name>A0A914QFA3_9BILA</name>
<proteinExistence type="predicted"/>
<evidence type="ECO:0000256" key="1">
    <source>
        <dbReference type="SAM" id="MobiDB-lite"/>
    </source>
</evidence>
<feature type="compositionally biased region" description="Polar residues" evidence="1">
    <location>
        <begin position="144"/>
        <end position="156"/>
    </location>
</feature>
<dbReference type="Proteomes" id="UP000887578">
    <property type="component" value="Unplaced"/>
</dbReference>
<sequence>MDLPPAPELPATLDIDHYGYPIQDFGGDNFSENGMTSSSTADTIVEVIRNAEGEEIDPTLGETQKYIMQVPAPGLTEQEMEMHKSLMKHEDAGGDDSDNELKTINDLATRKISSPIPPTTKRKDHDPLRREYSNAAKQRPRPTTPTQKCTLESYVSEQEKAPLPSPAEKIKINIPRKSLKGRQPEDFYQSMSNQMPPQTRQNRSNSNYSSSEYDNGEDIDIIEQNPEYKDKAPKAPVVHRRTSIEWEAFDQSVGKFKNGKNLGLLHCENKSQKFLTFL</sequence>